<dbReference type="PANTHER" id="PTHR12147">
    <property type="entry name" value="METALLOPEPTIDASE M28 FAMILY MEMBER"/>
    <property type="match status" value="1"/>
</dbReference>
<evidence type="ECO:0000256" key="2">
    <source>
        <dbReference type="ARBA" id="ARBA00022438"/>
    </source>
</evidence>
<keyword evidence="7 9" id="KW-0862">Zinc</keyword>
<dbReference type="GO" id="GO:0046872">
    <property type="term" value="F:metal ion binding"/>
    <property type="evidence" value="ECO:0007669"/>
    <property type="project" value="UniProtKB-KW"/>
</dbReference>
<dbReference type="InterPro" id="IPR007484">
    <property type="entry name" value="Peptidase_M28"/>
</dbReference>
<feature type="region of interest" description="Disordered" evidence="10">
    <location>
        <begin position="206"/>
        <end position="227"/>
    </location>
</feature>
<proteinExistence type="inferred from homology"/>
<comment type="caution">
    <text evidence="12">The sequence shown here is derived from an EMBL/GenBank/DDBJ whole genome shotgun (WGS) entry which is preliminary data.</text>
</comment>
<evidence type="ECO:0000313" key="13">
    <source>
        <dbReference type="Proteomes" id="UP000789572"/>
    </source>
</evidence>
<dbReference type="OrthoDB" id="2214at2759"/>
<evidence type="ECO:0000256" key="6">
    <source>
        <dbReference type="ARBA" id="ARBA00022801"/>
    </source>
</evidence>
<evidence type="ECO:0000259" key="11">
    <source>
        <dbReference type="Pfam" id="PF04389"/>
    </source>
</evidence>
<dbReference type="GO" id="GO:0004177">
    <property type="term" value="F:aminopeptidase activity"/>
    <property type="evidence" value="ECO:0007669"/>
    <property type="project" value="UniProtKB-KW"/>
</dbReference>
<evidence type="ECO:0000256" key="5">
    <source>
        <dbReference type="ARBA" id="ARBA00022729"/>
    </source>
</evidence>
<name>A0A9N8Z798_9GLOM</name>
<dbReference type="PANTHER" id="PTHR12147:SF56">
    <property type="entry name" value="AMINOPEPTIDASE YDR415C-RELATED"/>
    <property type="match status" value="1"/>
</dbReference>
<reference evidence="12" key="1">
    <citation type="submission" date="2021-06" db="EMBL/GenBank/DDBJ databases">
        <authorList>
            <person name="Kallberg Y."/>
            <person name="Tangrot J."/>
            <person name="Rosling A."/>
        </authorList>
    </citation>
    <scope>NUCLEOTIDE SEQUENCE</scope>
    <source>
        <strain evidence="12">IA702</strain>
    </source>
</reference>
<evidence type="ECO:0000256" key="1">
    <source>
        <dbReference type="ARBA" id="ARBA00001947"/>
    </source>
</evidence>
<evidence type="ECO:0000256" key="3">
    <source>
        <dbReference type="ARBA" id="ARBA00022670"/>
    </source>
</evidence>
<evidence type="ECO:0000256" key="4">
    <source>
        <dbReference type="ARBA" id="ARBA00022723"/>
    </source>
</evidence>
<dbReference type="SUPFAM" id="SSF53187">
    <property type="entry name" value="Zn-dependent exopeptidases"/>
    <property type="match status" value="1"/>
</dbReference>
<dbReference type="InterPro" id="IPR045175">
    <property type="entry name" value="M28_fam"/>
</dbReference>
<feature type="compositionally biased region" description="Basic and acidic residues" evidence="10">
    <location>
        <begin position="209"/>
        <end position="219"/>
    </location>
</feature>
<keyword evidence="13" id="KW-1185">Reference proteome</keyword>
<keyword evidence="5" id="KW-0732">Signal</keyword>
<evidence type="ECO:0000256" key="7">
    <source>
        <dbReference type="ARBA" id="ARBA00022833"/>
    </source>
</evidence>
<comment type="cofactor">
    <cofactor evidence="1">
        <name>Zn(2+)</name>
        <dbReference type="ChEBI" id="CHEBI:29105"/>
    </cofactor>
</comment>
<dbReference type="Pfam" id="PF04389">
    <property type="entry name" value="Peptidase_M28"/>
    <property type="match status" value="1"/>
</dbReference>
<sequence>MDTLLIPPPLHCYSVAIPPPPWSENCLNFQSEEPSDAKWTDELRLIQVAENKPPTWLTEDEILILIRAGVKFMDVTEDQKGVTTVAKKTRVYPDVPNYVSEVSEFIPLLEAARLKKNLKSFTSFHTRYYRSSSGADSSKWLFKQILAIINAASDDIDVSVRKFKHSWVQKSIIARFEGSDPDKHNEVVIVGAHQDSINMWFPMIGRSPGGKEEKKRSEPEIDLADDDGSGTVTILEAFRVLVEGGFKPTRPVEFHWYSAEEVGLLGSQDVAKFYARQGRDVIGMLQNDMTGYVGNKKASFGIIVDYVDDGLTQFLKKLAKQYAAMPIVDTKCGYACSDHASWRKAGYPSAFAFEGKFENANPYIHTTNDVLENLDFDHMLEFSKLAVSFAVELSHTD</sequence>
<gene>
    <name evidence="12" type="ORF">POCULU_LOCUS1401</name>
</gene>
<dbReference type="Gene3D" id="3.40.630.10">
    <property type="entry name" value="Zn peptidases"/>
    <property type="match status" value="1"/>
</dbReference>
<organism evidence="12 13">
    <name type="scientific">Paraglomus occultum</name>
    <dbReference type="NCBI Taxonomy" id="144539"/>
    <lineage>
        <taxon>Eukaryota</taxon>
        <taxon>Fungi</taxon>
        <taxon>Fungi incertae sedis</taxon>
        <taxon>Mucoromycota</taxon>
        <taxon>Glomeromycotina</taxon>
        <taxon>Glomeromycetes</taxon>
        <taxon>Paraglomerales</taxon>
        <taxon>Paraglomeraceae</taxon>
        <taxon>Paraglomus</taxon>
    </lineage>
</organism>
<evidence type="ECO:0000256" key="8">
    <source>
        <dbReference type="ARBA" id="ARBA00043962"/>
    </source>
</evidence>
<feature type="domain" description="Peptidase M28" evidence="11">
    <location>
        <begin position="172"/>
        <end position="388"/>
    </location>
</feature>
<keyword evidence="2" id="KW-0031">Aminopeptidase</keyword>
<dbReference type="GO" id="GO:0008235">
    <property type="term" value="F:metalloexopeptidase activity"/>
    <property type="evidence" value="ECO:0007669"/>
    <property type="project" value="InterPro"/>
</dbReference>
<dbReference type="EC" id="3.4.-.-" evidence="9"/>
<dbReference type="Proteomes" id="UP000789572">
    <property type="component" value="Unassembled WGS sequence"/>
</dbReference>
<protein>
    <recommendedName>
        <fullName evidence="9">Peptide hydrolase</fullName>
        <ecNumber evidence="9">3.4.-.-</ecNumber>
    </recommendedName>
</protein>
<keyword evidence="6 9" id="KW-0378">Hydrolase</keyword>
<dbReference type="FunFam" id="3.40.630.10:FF:000042">
    <property type="entry name" value="Peptide hydrolase"/>
    <property type="match status" value="1"/>
</dbReference>
<dbReference type="CDD" id="cd03879">
    <property type="entry name" value="M28_AAP"/>
    <property type="match status" value="1"/>
</dbReference>
<comment type="similarity">
    <text evidence="8">Belongs to the peptidase M28 family. M28E subfamily.</text>
</comment>
<evidence type="ECO:0000313" key="12">
    <source>
        <dbReference type="EMBL" id="CAG8478256.1"/>
    </source>
</evidence>
<keyword evidence="4 9" id="KW-0479">Metal-binding</keyword>
<evidence type="ECO:0000256" key="9">
    <source>
        <dbReference type="RuleBase" id="RU361240"/>
    </source>
</evidence>
<dbReference type="EMBL" id="CAJVPJ010000104">
    <property type="protein sequence ID" value="CAG8478256.1"/>
    <property type="molecule type" value="Genomic_DNA"/>
</dbReference>
<dbReference type="AlphaFoldDB" id="A0A9N8Z798"/>
<accession>A0A9N8Z798</accession>
<evidence type="ECO:0000256" key="10">
    <source>
        <dbReference type="SAM" id="MobiDB-lite"/>
    </source>
</evidence>
<keyword evidence="3 9" id="KW-0645">Protease</keyword>
<dbReference type="GO" id="GO:0006508">
    <property type="term" value="P:proteolysis"/>
    <property type="evidence" value="ECO:0007669"/>
    <property type="project" value="UniProtKB-KW"/>
</dbReference>